<accession>A0AAV1DJK4</accession>
<reference evidence="5" key="1">
    <citation type="submission" date="2023-03" db="EMBL/GenBank/DDBJ databases">
        <authorList>
            <person name="Julca I."/>
        </authorList>
    </citation>
    <scope>NUCLEOTIDE SEQUENCE</scope>
</reference>
<evidence type="ECO:0000256" key="2">
    <source>
        <dbReference type="PROSITE-ProRule" id="PRU00108"/>
    </source>
</evidence>
<dbReference type="Pfam" id="PF24679">
    <property type="entry name" value="Nodulin_C"/>
    <property type="match status" value="1"/>
</dbReference>
<dbReference type="Pfam" id="PF25246">
    <property type="entry name" value="Nodulin_N"/>
    <property type="match status" value="1"/>
</dbReference>
<evidence type="ECO:0000259" key="4">
    <source>
        <dbReference type="PROSITE" id="PS50071"/>
    </source>
</evidence>
<gene>
    <name evidence="5" type="ORF">OLC1_LOCUS16159</name>
</gene>
<dbReference type="PANTHER" id="PTHR35743:SF1">
    <property type="entry name" value="NODULIN HOMEOBOX"/>
    <property type="match status" value="1"/>
</dbReference>
<feature type="domain" description="Homeobox" evidence="4">
    <location>
        <begin position="690"/>
        <end position="757"/>
    </location>
</feature>
<comment type="subcellular location">
    <subcellularLocation>
        <location evidence="1 2">Nucleus</location>
    </subcellularLocation>
</comment>
<keyword evidence="2" id="KW-0539">Nucleus</keyword>
<dbReference type="AlphaFoldDB" id="A0AAV1DJK4"/>
<dbReference type="InterPro" id="IPR057287">
    <property type="entry name" value="Ndx_N"/>
</dbReference>
<dbReference type="Proteomes" id="UP001161247">
    <property type="component" value="Chromosome 5"/>
</dbReference>
<feature type="DNA-binding region" description="Homeobox" evidence="2">
    <location>
        <begin position="692"/>
        <end position="758"/>
    </location>
</feature>
<dbReference type="Pfam" id="PF24426">
    <property type="entry name" value="HTH_NDX"/>
    <property type="match status" value="1"/>
</dbReference>
<evidence type="ECO:0000256" key="3">
    <source>
        <dbReference type="SAM" id="MobiDB-lite"/>
    </source>
</evidence>
<dbReference type="GO" id="GO:0009908">
    <property type="term" value="P:flower development"/>
    <property type="evidence" value="ECO:0007669"/>
    <property type="project" value="InterPro"/>
</dbReference>
<sequence length="933" mass="103995">MAEHSNSLVRRNEPVLDFISAVKGLHGQSLQELGRLIREAENNIIRLTTNCGLHVQIGVDRLVRFLALHLIATIKHWRGDVALFRYLLSGFQLLHSLCYLAPRPPKIEQIFVENTKVFEQIVDLILYLLTYLTGCRQDLHVSNPAIHLHSTLVATSLHLLPACVSSQWLDLTQALLLHSKVDMFMDVVFAAIRSDVKFLQTGLSAANSDLSFNSVPNFEERLNHLCQQCEASLQFLQSCCQQKCFRERLVKNKELCGKGGVLLLAKAVLDLNVLPDSGHSSVIVAAVSRMKSKVLSIVLHLCEAESVSYLDEVASNPETLDLGQSIALEVLNLLKTMFSGNPKQSSECSSRVYPRGQLQLNGLRLADIFSDDSNFRSCITAHFTEVLTTIFSLPHGEFLSSWCSSEPPVWEEDASLEYDPYAAAAWTLNFFVSLKQQSPSQIAPTFAPFNFHRESYAYQRTSLLVKVIANLHCFVPDICKEEKDLFLNKFLQCLQMDVPKHIDVSAGVEPVKAAIVNRNLSSLLSHAESLIPSFLNEEDLRLLREFINQVESHVKAAGFLENQYQVACTERYSPIVEATNYNNRDSNSNEDLEKTLKSPKVEQLNQGSNVVNQPHDVGQLSSTNKVNYNGEWSRDTEETEKNIDISGPGLSSTRGKEPIDDMVHDTPTKQGALESQREEKMETVSNEENHPKKRKRTIMNDKQIVLVEMALKDEPDLHRNAAALQLWAEKLSSLGCEVTPSQLKNWLNNRKARMSRVYRALSEADSSERQGGSAILPSYDPPGSTLIDVSVSSFTKGNQISGAGDTLLLTSSTEISRIPVEAPREIAVAESSNIETGKMVSLLDQNGNEIGRGKVFQAQGNWGGKNLGDSGICVVDIFNLMIDRSAKLPYPSEWTGTSFEQAKKNFGSMMVLWDMTKLVEYKGGKISDYIAFV</sequence>
<protein>
    <submittedName>
        <fullName evidence="5">OLC1v1007473C1</fullName>
    </submittedName>
</protein>
<dbReference type="InterPro" id="IPR039325">
    <property type="entry name" value="NDX"/>
</dbReference>
<dbReference type="PROSITE" id="PS50071">
    <property type="entry name" value="HOMEOBOX_2"/>
    <property type="match status" value="1"/>
</dbReference>
<dbReference type="GO" id="GO:0005634">
    <property type="term" value="C:nucleus"/>
    <property type="evidence" value="ECO:0007669"/>
    <property type="project" value="UniProtKB-SubCell"/>
</dbReference>
<evidence type="ECO:0000256" key="1">
    <source>
        <dbReference type="ARBA" id="ARBA00004123"/>
    </source>
</evidence>
<feature type="region of interest" description="Disordered" evidence="3">
    <location>
        <begin position="610"/>
        <end position="693"/>
    </location>
</feature>
<dbReference type="CDD" id="cd00086">
    <property type="entry name" value="homeodomain"/>
    <property type="match status" value="1"/>
</dbReference>
<dbReference type="InterPro" id="IPR056560">
    <property type="entry name" value="HTH_NDX"/>
</dbReference>
<organism evidence="5 6">
    <name type="scientific">Oldenlandia corymbosa var. corymbosa</name>
    <dbReference type="NCBI Taxonomy" id="529605"/>
    <lineage>
        <taxon>Eukaryota</taxon>
        <taxon>Viridiplantae</taxon>
        <taxon>Streptophyta</taxon>
        <taxon>Embryophyta</taxon>
        <taxon>Tracheophyta</taxon>
        <taxon>Spermatophyta</taxon>
        <taxon>Magnoliopsida</taxon>
        <taxon>eudicotyledons</taxon>
        <taxon>Gunneridae</taxon>
        <taxon>Pentapetalae</taxon>
        <taxon>asterids</taxon>
        <taxon>lamiids</taxon>
        <taxon>Gentianales</taxon>
        <taxon>Rubiaceae</taxon>
        <taxon>Rubioideae</taxon>
        <taxon>Spermacoceae</taxon>
        <taxon>Hedyotis-Oldenlandia complex</taxon>
        <taxon>Oldenlandia</taxon>
    </lineage>
</organism>
<dbReference type="InterPro" id="IPR056559">
    <property type="entry name" value="NDX_C"/>
</dbReference>
<keyword evidence="6" id="KW-1185">Reference proteome</keyword>
<name>A0AAV1DJK4_OLDCO</name>
<keyword evidence="2" id="KW-0238">DNA-binding</keyword>
<evidence type="ECO:0000313" key="5">
    <source>
        <dbReference type="EMBL" id="CAI9107975.1"/>
    </source>
</evidence>
<evidence type="ECO:0000313" key="6">
    <source>
        <dbReference type="Proteomes" id="UP001161247"/>
    </source>
</evidence>
<dbReference type="GO" id="GO:0003697">
    <property type="term" value="F:single-stranded DNA binding"/>
    <property type="evidence" value="ECO:0007669"/>
    <property type="project" value="InterPro"/>
</dbReference>
<dbReference type="EMBL" id="OX459122">
    <property type="protein sequence ID" value="CAI9107975.1"/>
    <property type="molecule type" value="Genomic_DNA"/>
</dbReference>
<feature type="compositionally biased region" description="Basic and acidic residues" evidence="3">
    <location>
        <begin position="675"/>
        <end position="690"/>
    </location>
</feature>
<keyword evidence="2" id="KW-0371">Homeobox</keyword>
<dbReference type="InterPro" id="IPR001356">
    <property type="entry name" value="HD"/>
</dbReference>
<feature type="compositionally biased region" description="Basic and acidic residues" evidence="3">
    <location>
        <begin position="632"/>
        <end position="643"/>
    </location>
</feature>
<dbReference type="PANTHER" id="PTHR35743">
    <property type="entry name" value="NODULIN HOMEOBOX"/>
    <property type="match status" value="1"/>
</dbReference>
<feature type="compositionally biased region" description="Basic and acidic residues" evidence="3">
    <location>
        <begin position="654"/>
        <end position="667"/>
    </location>
</feature>
<proteinExistence type="predicted"/>